<dbReference type="InterPro" id="IPR013986">
    <property type="entry name" value="DExx_box_DNA_helicase_dom_sf"/>
</dbReference>
<keyword evidence="2 10" id="KW-0547">Nucleotide-binding</keyword>
<keyword evidence="6" id="KW-0413">Isomerase</keyword>
<dbReference type="RefSeq" id="WP_109320805.1">
    <property type="nucleotide sequence ID" value="NZ_QFWT01000010.1"/>
</dbReference>
<dbReference type="AlphaFoldDB" id="A0A2U3B6D1"/>
<gene>
    <name evidence="12" type="ORF">DI392_16565</name>
</gene>
<dbReference type="EC" id="5.6.2.4" evidence="8"/>
<dbReference type="OrthoDB" id="5298826at2"/>
<dbReference type="NCBIfam" id="NF008276">
    <property type="entry name" value="PRK11054.1"/>
    <property type="match status" value="1"/>
</dbReference>
<dbReference type="Gene3D" id="1.10.10.160">
    <property type="match status" value="1"/>
</dbReference>
<dbReference type="InterPro" id="IPR014016">
    <property type="entry name" value="UvrD-like_ATP-bd"/>
</dbReference>
<evidence type="ECO:0000256" key="6">
    <source>
        <dbReference type="ARBA" id="ARBA00023235"/>
    </source>
</evidence>
<organism evidence="12 13">
    <name type="scientific">Vibrio albus</name>
    <dbReference type="NCBI Taxonomy" id="2200953"/>
    <lineage>
        <taxon>Bacteria</taxon>
        <taxon>Pseudomonadati</taxon>
        <taxon>Pseudomonadota</taxon>
        <taxon>Gammaproteobacteria</taxon>
        <taxon>Vibrionales</taxon>
        <taxon>Vibrionaceae</taxon>
        <taxon>Vibrio</taxon>
    </lineage>
</organism>
<dbReference type="PANTHER" id="PTHR11070:SF63">
    <property type="entry name" value="DNA HELICASE IV"/>
    <property type="match status" value="1"/>
</dbReference>
<dbReference type="GO" id="GO:0005524">
    <property type="term" value="F:ATP binding"/>
    <property type="evidence" value="ECO:0007669"/>
    <property type="project" value="UniProtKB-UniRule"/>
</dbReference>
<dbReference type="CDD" id="cd17932">
    <property type="entry name" value="DEXQc_UvrD"/>
    <property type="match status" value="1"/>
</dbReference>
<dbReference type="SUPFAM" id="SSF52540">
    <property type="entry name" value="P-loop containing nucleoside triphosphate hydrolases"/>
    <property type="match status" value="1"/>
</dbReference>
<dbReference type="PANTHER" id="PTHR11070">
    <property type="entry name" value="UVRD / RECB / PCRA DNA HELICASE FAMILY MEMBER"/>
    <property type="match status" value="1"/>
</dbReference>
<evidence type="ECO:0000256" key="10">
    <source>
        <dbReference type="PROSITE-ProRule" id="PRU00560"/>
    </source>
</evidence>
<dbReference type="FunFam" id="3.40.50.300:FF:000975">
    <property type="entry name" value="DNA helicase"/>
    <property type="match status" value="1"/>
</dbReference>
<keyword evidence="3 10" id="KW-0378">Hydrolase</keyword>
<evidence type="ECO:0000256" key="2">
    <source>
        <dbReference type="ARBA" id="ARBA00022741"/>
    </source>
</evidence>
<reference evidence="12 13" key="1">
    <citation type="submission" date="2018-05" db="EMBL/GenBank/DDBJ databases">
        <title>Vibrio limimaris sp. nov., isolated from marine sediment.</title>
        <authorList>
            <person name="Li C.-M."/>
        </authorList>
    </citation>
    <scope>NUCLEOTIDE SEQUENCE [LARGE SCALE GENOMIC DNA]</scope>
    <source>
        <strain evidence="12 13">E4404</strain>
    </source>
</reference>
<evidence type="ECO:0000256" key="1">
    <source>
        <dbReference type="ARBA" id="ARBA00009922"/>
    </source>
</evidence>
<keyword evidence="5 10" id="KW-0067">ATP-binding</keyword>
<comment type="catalytic activity">
    <reaction evidence="7">
        <text>Couples ATP hydrolysis with the unwinding of duplex DNA by translocating in the 3'-5' direction.</text>
        <dbReference type="EC" id="5.6.2.4"/>
    </reaction>
</comment>
<evidence type="ECO:0000259" key="11">
    <source>
        <dbReference type="PROSITE" id="PS51198"/>
    </source>
</evidence>
<dbReference type="Pfam" id="PF12462">
    <property type="entry name" value="Helicase_IV_N"/>
    <property type="match status" value="1"/>
</dbReference>
<keyword evidence="13" id="KW-1185">Reference proteome</keyword>
<dbReference type="Pfam" id="PF00580">
    <property type="entry name" value="UvrD-helicase"/>
    <property type="match status" value="1"/>
</dbReference>
<dbReference type="GO" id="GO:0000725">
    <property type="term" value="P:recombinational repair"/>
    <property type="evidence" value="ECO:0007669"/>
    <property type="project" value="TreeGrafter"/>
</dbReference>
<dbReference type="GO" id="GO:0016887">
    <property type="term" value="F:ATP hydrolysis activity"/>
    <property type="evidence" value="ECO:0007669"/>
    <property type="project" value="RHEA"/>
</dbReference>
<dbReference type="InterPro" id="IPR014017">
    <property type="entry name" value="DNA_helicase_UvrD-like_C"/>
</dbReference>
<evidence type="ECO:0000313" key="13">
    <source>
        <dbReference type="Proteomes" id="UP000245362"/>
    </source>
</evidence>
<accession>A0A2U3B6D1</accession>
<dbReference type="InterPro" id="IPR000212">
    <property type="entry name" value="DNA_helicase_UvrD/REP"/>
</dbReference>
<dbReference type="Proteomes" id="UP000245362">
    <property type="component" value="Unassembled WGS sequence"/>
</dbReference>
<dbReference type="Pfam" id="PF13361">
    <property type="entry name" value="UvrD_C"/>
    <property type="match status" value="1"/>
</dbReference>
<dbReference type="GO" id="GO:0043138">
    <property type="term" value="F:3'-5' DNA helicase activity"/>
    <property type="evidence" value="ECO:0007669"/>
    <property type="project" value="UniProtKB-EC"/>
</dbReference>
<sequence>MQIRAGKMARFFIQDEYSQIHLEEDRLILTSAIREVRIPFSVWSGKVTLERGCVWGSLTFYSFAHDNQVEAWVVQGLPWKALRQFVRMALLRYQEWDAEQCRQIRHQLPEWKKSLFMLIHQPSFLADSEVNRWADSVEEGLKAINISLEEAEQRYPDELKDISLWRREPEIQAKERNRCWVDQECHNWEVLFAQVESSPLNPSQQKAVLLNNDHNLILAGAGSGKTSVLTARVAYLLQSHMAQADELLMVAFGKDAAQEMQQRLQNKVGMASDAVSVNTFHQLGLRILNQVEEQPVVISPLATDNKKKQFWCSQWLKQHWSQQNNFKRWQKHLSQWPIAYLKGDDELGSQSENPKLVAWLGQQLDMLCMLHEKKKVLQEKLVNHPEYSRLNSELALVWPCYQAWQSMLKDDNQIDFHTMITRATQYVNRGRFKVPWKFIMVDEYQDISPDRLALIEAICEQRKGEQQTSLFAVGDDWQAIYQFAGSDVDLITGFSQRYPCSSIHYLDTTYRFNSQIGAVANGFIARNPDQLPKDLNSFRQQKQKAVFILPVRSIERELHDLNKKVKSKKSVLLLGRNHYHRPELLSDWQEAYLQLDIIFMTCHASKGKEADYVFILSVDDGHFPAKERQRHLDSVLSASSETFPHAEERRLFYVALTRAKEKVWVTHGGHPSTFVQELIAGDYPTAKKR</sequence>
<feature type="domain" description="UvrD-like helicase ATP-binding" evidence="11">
    <location>
        <begin position="198"/>
        <end position="513"/>
    </location>
</feature>
<evidence type="ECO:0000256" key="3">
    <source>
        <dbReference type="ARBA" id="ARBA00022801"/>
    </source>
</evidence>
<protein>
    <recommendedName>
        <fullName evidence="8">DNA 3'-5' helicase</fullName>
        <ecNumber evidence="8">5.6.2.4</ecNumber>
    </recommendedName>
</protein>
<comment type="catalytic activity">
    <reaction evidence="9">
        <text>ATP + H2O = ADP + phosphate + H(+)</text>
        <dbReference type="Rhea" id="RHEA:13065"/>
        <dbReference type="ChEBI" id="CHEBI:15377"/>
        <dbReference type="ChEBI" id="CHEBI:15378"/>
        <dbReference type="ChEBI" id="CHEBI:30616"/>
        <dbReference type="ChEBI" id="CHEBI:43474"/>
        <dbReference type="ChEBI" id="CHEBI:456216"/>
        <dbReference type="EC" id="5.6.2.4"/>
    </reaction>
</comment>
<evidence type="ECO:0000313" key="12">
    <source>
        <dbReference type="EMBL" id="PWI32284.1"/>
    </source>
</evidence>
<evidence type="ECO:0000256" key="5">
    <source>
        <dbReference type="ARBA" id="ARBA00022840"/>
    </source>
</evidence>
<keyword evidence="4 10" id="KW-0347">Helicase</keyword>
<name>A0A2U3B6D1_9VIBR</name>
<dbReference type="InterPro" id="IPR027417">
    <property type="entry name" value="P-loop_NTPase"/>
</dbReference>
<evidence type="ECO:0000256" key="8">
    <source>
        <dbReference type="ARBA" id="ARBA00034808"/>
    </source>
</evidence>
<dbReference type="InterPro" id="IPR022161">
    <property type="entry name" value="Helicase_IV_N"/>
</dbReference>
<evidence type="ECO:0000256" key="7">
    <source>
        <dbReference type="ARBA" id="ARBA00034617"/>
    </source>
</evidence>
<dbReference type="CDD" id="cd18807">
    <property type="entry name" value="SF1_C_UvrD"/>
    <property type="match status" value="1"/>
</dbReference>
<dbReference type="GO" id="GO:0005829">
    <property type="term" value="C:cytosol"/>
    <property type="evidence" value="ECO:0007669"/>
    <property type="project" value="TreeGrafter"/>
</dbReference>
<dbReference type="EMBL" id="QFWT01000010">
    <property type="protein sequence ID" value="PWI32284.1"/>
    <property type="molecule type" value="Genomic_DNA"/>
</dbReference>
<evidence type="ECO:0000256" key="4">
    <source>
        <dbReference type="ARBA" id="ARBA00022806"/>
    </source>
</evidence>
<feature type="binding site" evidence="10">
    <location>
        <begin position="219"/>
        <end position="226"/>
    </location>
    <ligand>
        <name>ATP</name>
        <dbReference type="ChEBI" id="CHEBI:30616"/>
    </ligand>
</feature>
<comment type="similarity">
    <text evidence="1">Belongs to the helicase family. UvrD subfamily.</text>
</comment>
<comment type="caution">
    <text evidence="12">The sequence shown here is derived from an EMBL/GenBank/DDBJ whole genome shotgun (WGS) entry which is preliminary data.</text>
</comment>
<dbReference type="PROSITE" id="PS51198">
    <property type="entry name" value="UVRD_HELICASE_ATP_BIND"/>
    <property type="match status" value="1"/>
</dbReference>
<dbReference type="Gene3D" id="3.40.50.300">
    <property type="entry name" value="P-loop containing nucleotide triphosphate hydrolases"/>
    <property type="match status" value="2"/>
</dbReference>
<evidence type="ECO:0000256" key="9">
    <source>
        <dbReference type="ARBA" id="ARBA00048988"/>
    </source>
</evidence>
<proteinExistence type="inferred from homology"/>
<dbReference type="GO" id="GO:0003677">
    <property type="term" value="F:DNA binding"/>
    <property type="evidence" value="ECO:0007669"/>
    <property type="project" value="InterPro"/>
</dbReference>